<dbReference type="Bgee" id="108708602">
    <property type="expression patterns" value="Expressed in blastula and 18 other cell types or tissues"/>
</dbReference>
<dbReference type="OrthoDB" id="413520at2759"/>
<dbReference type="SUPFAM" id="SSF53335">
    <property type="entry name" value="S-adenosyl-L-methionine-dependent methyltransferases"/>
    <property type="match status" value="1"/>
</dbReference>
<dbReference type="CTD" id="108708602"/>
<evidence type="ECO:0000313" key="16">
    <source>
        <dbReference type="Proteomes" id="UP000186698"/>
    </source>
</evidence>
<protein>
    <recommendedName>
        <fullName evidence="13">EEF1A lysine methyltransferase 3</fullName>
    </recommendedName>
    <alternativeName>
        <fullName evidence="15">Methyltransferase-like protein 21B</fullName>
    </alternativeName>
    <alternativeName>
        <fullName evidence="14">Protein-lysine methyltransferase METTL21B</fullName>
    </alternativeName>
</protein>
<keyword evidence="2" id="KW-0963">Cytoplasm</keyword>
<dbReference type="Gene3D" id="3.40.50.150">
    <property type="entry name" value="Vaccinia Virus protein VP39"/>
    <property type="match status" value="1"/>
</dbReference>
<dbReference type="InterPro" id="IPR019410">
    <property type="entry name" value="Methyltransf_16"/>
</dbReference>
<comment type="catalytic activity">
    <reaction evidence="9">
        <text>L-lysyl-[protein] + 3 S-adenosyl-L-methionine = N(6),N(6),N(6)-trimethyl-L-lysyl-[protein] + 3 S-adenosyl-L-homocysteine + 3 H(+)</text>
        <dbReference type="Rhea" id="RHEA:54192"/>
        <dbReference type="Rhea" id="RHEA-COMP:9752"/>
        <dbReference type="Rhea" id="RHEA-COMP:13826"/>
        <dbReference type="ChEBI" id="CHEBI:15378"/>
        <dbReference type="ChEBI" id="CHEBI:29969"/>
        <dbReference type="ChEBI" id="CHEBI:57856"/>
        <dbReference type="ChEBI" id="CHEBI:59789"/>
        <dbReference type="ChEBI" id="CHEBI:61961"/>
    </reaction>
    <physiologicalReaction direction="left-to-right" evidence="9">
        <dbReference type="Rhea" id="RHEA:54193"/>
    </physiologicalReaction>
</comment>
<organism evidence="16 17">
    <name type="scientific">Xenopus laevis</name>
    <name type="common">African clawed frog</name>
    <dbReference type="NCBI Taxonomy" id="8355"/>
    <lineage>
        <taxon>Eukaryota</taxon>
        <taxon>Metazoa</taxon>
        <taxon>Chordata</taxon>
        <taxon>Craniata</taxon>
        <taxon>Vertebrata</taxon>
        <taxon>Euteleostomi</taxon>
        <taxon>Amphibia</taxon>
        <taxon>Batrachia</taxon>
        <taxon>Anura</taxon>
        <taxon>Pipoidea</taxon>
        <taxon>Pipidae</taxon>
        <taxon>Xenopodinae</taxon>
        <taxon>Xenopus</taxon>
        <taxon>Xenopus</taxon>
    </lineage>
</organism>
<comment type="catalytic activity">
    <reaction evidence="11">
        <text>N(6)-methyl-L-lysyl-[protein] + S-adenosyl-L-methionine = N(6),N(6)-dimethyl-L-lysyl-[protein] + S-adenosyl-L-homocysteine + H(+)</text>
        <dbReference type="Rhea" id="RHEA:54196"/>
        <dbReference type="Rhea" id="RHEA-COMP:13053"/>
        <dbReference type="Rhea" id="RHEA-COMP:13827"/>
        <dbReference type="ChEBI" id="CHEBI:15378"/>
        <dbReference type="ChEBI" id="CHEBI:57856"/>
        <dbReference type="ChEBI" id="CHEBI:59789"/>
        <dbReference type="ChEBI" id="CHEBI:61929"/>
        <dbReference type="ChEBI" id="CHEBI:61976"/>
    </reaction>
    <physiologicalReaction direction="left-to-right" evidence="11">
        <dbReference type="Rhea" id="RHEA:54197"/>
    </physiologicalReaction>
</comment>
<dbReference type="GO" id="GO:0005829">
    <property type="term" value="C:cytosol"/>
    <property type="evidence" value="ECO:0000318"/>
    <property type="project" value="GO_Central"/>
</dbReference>
<evidence type="ECO:0000256" key="5">
    <source>
        <dbReference type="ARBA" id="ARBA00022691"/>
    </source>
</evidence>
<accession>A0A1L8HI51</accession>
<dbReference type="KEGG" id="xla:108708602"/>
<comment type="function">
    <text evidence="12">Protein-lysine methyltransferase that selectively mono-, di- and trimethylates 'Lys-165' of the translation elongation factors EEF1A1 and EEF1A2 in an aminoacyl-tRNA and GTP-dependent manner. EEF1A1 methylation by EEF1AKMT3 is dynamic as well as inducible by stress conditions, such as ER-stress, and plays a regulatory role on mRNA translation.</text>
</comment>
<evidence type="ECO:0000256" key="15">
    <source>
        <dbReference type="ARBA" id="ARBA00075940"/>
    </source>
</evidence>
<dbReference type="PaxDb" id="8355-A0A1L8HI51"/>
<evidence type="ECO:0000313" key="17">
    <source>
        <dbReference type="RefSeq" id="XP_018102975.1"/>
    </source>
</evidence>
<sequence>MHPEEEEETDCGLSEVLPRELGSLFSDTYTEESHYAFCGRELRITQHYGANLGVAAPVWDAALFLCGYIEEQKLDFKGKKVIELGAGTGIVGILVSLLGGYVTLTDLPHALPQIQKNVSANVSSNNPPQVHALSWGLDQEKFPQDYDFILGADIVYLNDTYPLLIQTLQYLCGPRTSIFLSSKMRREHGTVRFFEDILPQYFTSELVKRNEDEGINIYKVTCFQN</sequence>
<reference evidence="17" key="1">
    <citation type="submission" date="2025-08" db="UniProtKB">
        <authorList>
            <consortium name="RefSeq"/>
        </authorList>
    </citation>
    <scope>IDENTIFICATION</scope>
    <source>
        <strain evidence="17">J_2021</strain>
        <tissue evidence="17">Erythrocytes</tissue>
    </source>
</reference>
<dbReference type="GO" id="GO:0032259">
    <property type="term" value="P:methylation"/>
    <property type="evidence" value="ECO:0007669"/>
    <property type="project" value="UniProtKB-KW"/>
</dbReference>
<evidence type="ECO:0000256" key="9">
    <source>
        <dbReference type="ARBA" id="ARBA00049497"/>
    </source>
</evidence>
<gene>
    <name evidence="17 18" type="primary">eef1akmt3.L</name>
</gene>
<evidence type="ECO:0000256" key="11">
    <source>
        <dbReference type="ARBA" id="ARBA00052988"/>
    </source>
</evidence>
<evidence type="ECO:0000256" key="14">
    <source>
        <dbReference type="ARBA" id="ARBA00075926"/>
    </source>
</evidence>
<dbReference type="PANTHER" id="PTHR14614:SF5">
    <property type="entry name" value="EEF1A LYSINE METHYLTRANSFERASE 3"/>
    <property type="match status" value="1"/>
</dbReference>
<dbReference type="GeneID" id="108708602"/>
<keyword evidence="3 17" id="KW-0489">Methyltransferase</keyword>
<dbReference type="GO" id="GO:0032991">
    <property type="term" value="C:protein-containing complex"/>
    <property type="evidence" value="ECO:0000318"/>
    <property type="project" value="GO_Central"/>
</dbReference>
<keyword evidence="6" id="KW-0206">Cytoskeleton</keyword>
<keyword evidence="4" id="KW-0808">Transferase</keyword>
<dbReference type="FunFam" id="3.40.50.150:FF:000160">
    <property type="entry name" value="EEF1A lysine methyltransferase 3"/>
    <property type="match status" value="1"/>
</dbReference>
<evidence type="ECO:0000256" key="8">
    <source>
        <dbReference type="ARBA" id="ARBA00047738"/>
    </source>
</evidence>
<dbReference type="CDD" id="cd02440">
    <property type="entry name" value="AdoMet_MTases"/>
    <property type="match status" value="1"/>
</dbReference>
<comment type="subcellular location">
    <subcellularLocation>
        <location evidence="1">Cytoplasm</location>
        <location evidence="1">Cytoskeleton</location>
        <location evidence="1">Microtubule organizing center</location>
        <location evidence="1">Centrosome</location>
    </subcellularLocation>
</comment>
<comment type="catalytic activity">
    <reaction evidence="8">
        <text>L-lysyl-[protein] + S-adenosyl-L-methionine = N(6)-methyl-L-lysyl-[protein] + S-adenosyl-L-homocysteine + H(+)</text>
        <dbReference type="Rhea" id="RHEA:51736"/>
        <dbReference type="Rhea" id="RHEA-COMP:9752"/>
        <dbReference type="Rhea" id="RHEA-COMP:13053"/>
        <dbReference type="ChEBI" id="CHEBI:15378"/>
        <dbReference type="ChEBI" id="CHEBI:29969"/>
        <dbReference type="ChEBI" id="CHEBI:57856"/>
        <dbReference type="ChEBI" id="CHEBI:59789"/>
        <dbReference type="ChEBI" id="CHEBI:61929"/>
    </reaction>
    <physiologicalReaction direction="left-to-right" evidence="8">
        <dbReference type="Rhea" id="RHEA:51737"/>
    </physiologicalReaction>
</comment>
<dbReference type="GO" id="GO:0016279">
    <property type="term" value="F:protein-lysine N-methyltransferase activity"/>
    <property type="evidence" value="ECO:0000318"/>
    <property type="project" value="GO_Central"/>
</dbReference>
<comment type="catalytic activity">
    <reaction evidence="10">
        <text>N(6),N(6)-dimethyl-L-lysyl-[protein] + S-adenosyl-L-methionine = N(6),N(6),N(6)-trimethyl-L-lysyl-[protein] + S-adenosyl-L-homocysteine + H(+)</text>
        <dbReference type="Rhea" id="RHEA:54200"/>
        <dbReference type="Rhea" id="RHEA-COMP:13826"/>
        <dbReference type="Rhea" id="RHEA-COMP:13827"/>
        <dbReference type="ChEBI" id="CHEBI:15378"/>
        <dbReference type="ChEBI" id="CHEBI:57856"/>
        <dbReference type="ChEBI" id="CHEBI:59789"/>
        <dbReference type="ChEBI" id="CHEBI:61961"/>
        <dbReference type="ChEBI" id="CHEBI:61976"/>
    </reaction>
    <physiologicalReaction direction="left-to-right" evidence="10">
        <dbReference type="Rhea" id="RHEA:54201"/>
    </physiologicalReaction>
</comment>
<evidence type="ECO:0000256" key="6">
    <source>
        <dbReference type="ARBA" id="ARBA00023212"/>
    </source>
</evidence>
<proteinExistence type="inferred from homology"/>
<dbReference type="OMA" id="HRDDKQN"/>
<evidence type="ECO:0000256" key="3">
    <source>
        <dbReference type="ARBA" id="ARBA00022603"/>
    </source>
</evidence>
<dbReference type="PANTHER" id="PTHR14614">
    <property type="entry name" value="HEPATOCELLULAR CARCINOMA-ASSOCIATED ANTIGEN"/>
    <property type="match status" value="1"/>
</dbReference>
<evidence type="ECO:0000256" key="4">
    <source>
        <dbReference type="ARBA" id="ARBA00022679"/>
    </source>
</evidence>
<keyword evidence="16" id="KW-1185">Reference proteome</keyword>
<dbReference type="InterPro" id="IPR029063">
    <property type="entry name" value="SAM-dependent_MTases_sf"/>
</dbReference>
<dbReference type="Proteomes" id="UP000186698">
    <property type="component" value="Chromosome 2L"/>
</dbReference>
<evidence type="ECO:0000256" key="2">
    <source>
        <dbReference type="ARBA" id="ARBA00022490"/>
    </source>
</evidence>
<dbReference type="AlphaFoldDB" id="A0A1L8HI51"/>
<name>A0A1L8HI51_XENLA</name>
<dbReference type="GO" id="GO:0005813">
    <property type="term" value="C:centrosome"/>
    <property type="evidence" value="ECO:0007669"/>
    <property type="project" value="UniProtKB-SubCell"/>
</dbReference>
<dbReference type="Pfam" id="PF10294">
    <property type="entry name" value="Methyltransf_16"/>
    <property type="match status" value="1"/>
</dbReference>
<evidence type="ECO:0000256" key="13">
    <source>
        <dbReference type="ARBA" id="ARBA00067850"/>
    </source>
</evidence>
<evidence type="ECO:0000256" key="7">
    <source>
        <dbReference type="ARBA" id="ARBA00038029"/>
    </source>
</evidence>
<dbReference type="RefSeq" id="XP_018102975.1">
    <property type="nucleotide sequence ID" value="XM_018247486.2"/>
</dbReference>
<evidence type="ECO:0000256" key="10">
    <source>
        <dbReference type="ARBA" id="ARBA00051774"/>
    </source>
</evidence>
<evidence type="ECO:0000256" key="12">
    <source>
        <dbReference type="ARBA" id="ARBA00057373"/>
    </source>
</evidence>
<evidence type="ECO:0000256" key="1">
    <source>
        <dbReference type="ARBA" id="ARBA00004300"/>
    </source>
</evidence>
<keyword evidence="5" id="KW-0949">S-adenosyl-L-methionine</keyword>
<dbReference type="Xenbase" id="XB-GENE-6485974">
    <property type="gene designation" value="eef1akmt3.L"/>
</dbReference>
<dbReference type="AGR" id="Xenbase:XB-GENE-6485974"/>
<dbReference type="STRING" id="8355.A0A1L8HI51"/>
<evidence type="ECO:0000313" key="18">
    <source>
        <dbReference type="Xenbase" id="XB-GENE-6485974"/>
    </source>
</evidence>
<comment type="similarity">
    <text evidence="7">Belongs to the methyltransferase superfamily. METTL21 family.</text>
</comment>